<dbReference type="RefSeq" id="WP_199020142.1">
    <property type="nucleotide sequence ID" value="NZ_JAELUP010000077.1"/>
</dbReference>
<reference evidence="2" key="1">
    <citation type="submission" date="2020-12" db="EMBL/GenBank/DDBJ databases">
        <authorList>
            <person name="Huq M.A."/>
        </authorList>
    </citation>
    <scope>NUCLEOTIDE SEQUENCE</scope>
    <source>
        <strain evidence="2">MAHUQ-46</strain>
    </source>
</reference>
<name>A0A934J923_9BACL</name>
<comment type="caution">
    <text evidence="2">The sequence shown here is derived from an EMBL/GenBank/DDBJ whole genome shotgun (WGS) entry which is preliminary data.</text>
</comment>
<feature type="region of interest" description="Disordered" evidence="1">
    <location>
        <begin position="574"/>
        <end position="606"/>
    </location>
</feature>
<dbReference type="Gene3D" id="2.60.40.10">
    <property type="entry name" value="Immunoglobulins"/>
    <property type="match status" value="1"/>
</dbReference>
<accession>A0A934J923</accession>
<dbReference type="EMBL" id="JAELUP010000077">
    <property type="protein sequence ID" value="MBJ6362600.1"/>
    <property type="molecule type" value="Genomic_DNA"/>
</dbReference>
<feature type="compositionally biased region" description="Basic and acidic residues" evidence="1">
    <location>
        <begin position="582"/>
        <end position="597"/>
    </location>
</feature>
<organism evidence="2 3">
    <name type="scientific">Paenibacillus roseus</name>
    <dbReference type="NCBI Taxonomy" id="2798579"/>
    <lineage>
        <taxon>Bacteria</taxon>
        <taxon>Bacillati</taxon>
        <taxon>Bacillota</taxon>
        <taxon>Bacilli</taxon>
        <taxon>Bacillales</taxon>
        <taxon>Paenibacillaceae</taxon>
        <taxon>Paenibacillus</taxon>
    </lineage>
</organism>
<evidence type="ECO:0000313" key="3">
    <source>
        <dbReference type="Proteomes" id="UP000640274"/>
    </source>
</evidence>
<sequence>MLRKHKTHRLLGILLILSTLLLPLQGMFISVAQAAGEDREVFFGNGVRVGNQTYSATNAVVNFNSQKDGFTYSKSGDVTIDFGAGDTFSTNGSVAVFELDVSKNSYLKELAASGHAEVQVGWSALDWIEECTRSVFGICLDKDYQGTEAWIDIGGVNQIHERAYHGGVGPRSITRVLGTETKIRVTIEGIRDSTDERSGVRGLYFRFKDVTAPVMTGYTFTGDGAERTNPNTGEEELYVKANENITLAYEFSEPVRPTALNSGYYEHFLRHPLFVNPTGTGLPAAGQQQYLQNRTYTSAASLKELNSRIVYQYIGAKYHHSGNIPLDPKITGTSDGSPIDQTMEQKLKDAVLTDAAGNAVRPNFPGKASTASLDYLKSKTVNPFDYKNGGFKVIVDAVAPKYTKAGNGIQPEILTGMTLNNNDVIDFSLQLSEEAVVRKGYVATNTYLLLNNGIKAHYVSGENSDKWLFRAYVTDKLIDETPLLKVIALSNSQKGDDSDKGVLQDYAGNILMQPANYQGLHRDENGEDESLVNSTIDWAKLSIDNTKPVIGFRYEADGATDLIYRKNGKVTIDANDPPVKIPHLEPDASQRGTERPSRGIYRPSNMTGPASPSVGLVYYWWSQSPDNPFADKGADQFAAIKRYALSAKQPSEELYPGEYANVQLQVTNNKTNLIAPPSEAFTAEGSGEWYLHAWTADMTWDSARELMQYAKMKSYISDNPGQYEAWKAELANAPEAEQIFYANNKAMQAVGQYGDTAVWPLSNFKQEDSNWTYAVTTLKMDNKAPDVVFSQVTGDQSVNVQVEAVIDDKHSGVDQVFYQWVKDGSQPSDIEWRPAVISGTQARFATQNNVFEDGQYWLYIKASDHAGNEGITMLEAPVTVNSEQTVHAEFVTEANPNYAQSHAVRFYISGIVPEKVAYAYSISAARPSVGAYTDLTISPDDPDNYLIPADPDRNGIQYLHLMAKEGERYYYYSKAYYFDNEPPAISFSKSGVAYPLDSQEVQVTVTEPYSKQGLSVRYQWVRDGEAAPDESSPLWEVLPEGGVAAIDASRLQPGEIADFRLHVLAVDGAGNRALAGTTGTFKVSRAGGSDTEPAASQSDLIYVHGDEQDGYTAILKLSLDTVDKRGYEFSLSPDYGVSWGKWRPYTNFASLKVPAGTVADQQIMVKYRTPGGKMSEPQPLRAGTLSPVEPVYAIATLHTTRPVNPNRGVDIEVAAPLGIKIVTSAVNPAPLIRKGNTFTVKENGYYAFDLTDTANPDRKETLYAVVNSIDGDTPVGSIEYLITGPTNSNVTVKLGTSKPVQITNNQGRNVYIFNENGSFTFEFKDEAGNTGTATATVSNIDKQGPRVKLVRSYNYGPDGSRTFGTIRDHNGNVILSSGVTLEVQKEDALAKDFIVLNSKPAVSIERNGTLEFIVADLFGNTTVLKEEVSSIVAEAPAPDNIAYTFVDEQGNPVPPAKIATIDGRKYAKGSVKVTLTGKTAEPNRVFAGMAPIVEGGAYSNEITKADGSFSYARTFSAEGQTIIAISDLLGNVNRIPVTVQGLDNKAPELVLKQAQAGVVQNKKNFDFRTDLGGYTVTDNVSKPENIKVSISALDLSKTGRQQVTYTATDEVGNTSTIVQDVYVIGEDGMLIFGNGALISAGLGESVLFDTNAVTFNISRHNLMNIGGKREVNERGTYELMYQSGLYREGQMKYIAKKLTYEELVNGKFTVTFPQAGWYTIIVRNQEREREYATFFISRTK</sequence>
<dbReference type="InterPro" id="IPR013783">
    <property type="entry name" value="Ig-like_fold"/>
</dbReference>
<evidence type="ECO:0008006" key="4">
    <source>
        <dbReference type="Google" id="ProtNLM"/>
    </source>
</evidence>
<protein>
    <recommendedName>
        <fullName evidence="4">DUF5011 domain-containing protein</fullName>
    </recommendedName>
</protein>
<gene>
    <name evidence="2" type="ORF">JFN88_15300</name>
</gene>
<proteinExistence type="predicted"/>
<evidence type="ECO:0000313" key="2">
    <source>
        <dbReference type="EMBL" id="MBJ6362600.1"/>
    </source>
</evidence>
<evidence type="ECO:0000256" key="1">
    <source>
        <dbReference type="SAM" id="MobiDB-lite"/>
    </source>
</evidence>
<keyword evidence="3" id="KW-1185">Reference proteome</keyword>
<dbReference type="Proteomes" id="UP000640274">
    <property type="component" value="Unassembled WGS sequence"/>
</dbReference>